<evidence type="ECO:0000313" key="2">
    <source>
        <dbReference type="Proteomes" id="UP000807309"/>
    </source>
</evidence>
<dbReference type="EMBL" id="JADLRE010000010">
    <property type="protein sequence ID" value="MBF6226449.1"/>
    <property type="molecule type" value="Genomic_DNA"/>
</dbReference>
<protein>
    <submittedName>
        <fullName evidence="1">Uncharacterized protein</fullName>
    </submittedName>
</protein>
<sequence length="69" mass="7225">MHFECPGHHSRHVDTRFDQTQAAIGPHGGDAGGPALRLLGRPAVTGLDNIPRTGPVIIAADHLAVIDSL</sequence>
<organism evidence="1 2">
    <name type="scientific">Nocardia abscessus</name>
    <dbReference type="NCBI Taxonomy" id="120957"/>
    <lineage>
        <taxon>Bacteria</taxon>
        <taxon>Bacillati</taxon>
        <taxon>Actinomycetota</taxon>
        <taxon>Actinomycetes</taxon>
        <taxon>Mycobacteriales</taxon>
        <taxon>Nocardiaceae</taxon>
        <taxon>Nocardia</taxon>
    </lineage>
</organism>
<dbReference type="RefSeq" id="WP_195033600.1">
    <property type="nucleotide sequence ID" value="NZ_JADLRE010000010.1"/>
</dbReference>
<accession>A0ABS0C7W2</accession>
<proteinExistence type="predicted"/>
<evidence type="ECO:0000313" key="1">
    <source>
        <dbReference type="EMBL" id="MBF6226449.1"/>
    </source>
</evidence>
<gene>
    <name evidence="1" type="ORF">IU470_15220</name>
</gene>
<name>A0ABS0C7W2_9NOCA</name>
<dbReference type="Proteomes" id="UP000807309">
    <property type="component" value="Unassembled WGS sequence"/>
</dbReference>
<comment type="caution">
    <text evidence="1">The sequence shown here is derived from an EMBL/GenBank/DDBJ whole genome shotgun (WGS) entry which is preliminary data.</text>
</comment>
<reference evidence="1 2" key="1">
    <citation type="submission" date="2020-10" db="EMBL/GenBank/DDBJ databases">
        <title>Identification of Nocardia species via Next-generation sequencing and recognition of intraspecies genetic diversity.</title>
        <authorList>
            <person name="Li P."/>
            <person name="Li P."/>
            <person name="Lu B."/>
        </authorList>
    </citation>
    <scope>NUCLEOTIDE SEQUENCE [LARGE SCALE GENOMIC DNA]</scope>
    <source>
        <strain evidence="1 2">N-11</strain>
    </source>
</reference>
<keyword evidence="2" id="KW-1185">Reference proteome</keyword>